<dbReference type="InterPro" id="IPR011711">
    <property type="entry name" value="GntR_C"/>
</dbReference>
<feature type="domain" description="HTH gntR-type" evidence="4">
    <location>
        <begin position="18"/>
        <end position="86"/>
    </location>
</feature>
<protein>
    <recommendedName>
        <fullName evidence="4">HTH gntR-type domain-containing protein</fullName>
    </recommendedName>
</protein>
<dbReference type="PRINTS" id="PR00035">
    <property type="entry name" value="HTHGNTR"/>
</dbReference>
<accession>A0A147GRH4</accession>
<reference evidence="5 6" key="1">
    <citation type="journal article" date="2016" name="Front. Microbiol.">
        <title>Genomic Resource of Rice Seed Associated Bacteria.</title>
        <authorList>
            <person name="Midha S."/>
            <person name="Bansal K."/>
            <person name="Sharma S."/>
            <person name="Kumar N."/>
            <person name="Patil P.P."/>
            <person name="Chaudhry V."/>
            <person name="Patil P.B."/>
        </authorList>
    </citation>
    <scope>NUCLEOTIDE SEQUENCE [LARGE SCALE GENOMIC DNA]</scope>
    <source>
        <strain evidence="5 6">NS331</strain>
    </source>
</reference>
<gene>
    <name evidence="5" type="ORF">NS331_15030</name>
</gene>
<dbReference type="Proteomes" id="UP000072741">
    <property type="component" value="Unassembled WGS sequence"/>
</dbReference>
<dbReference type="SMART" id="SM00895">
    <property type="entry name" value="FCD"/>
    <property type="match status" value="1"/>
</dbReference>
<dbReference type="PROSITE" id="PS50949">
    <property type="entry name" value="HTH_GNTR"/>
    <property type="match status" value="1"/>
</dbReference>
<dbReference type="PATRIC" id="fig|433924.3.peg.5172"/>
<dbReference type="GO" id="GO:0003677">
    <property type="term" value="F:DNA binding"/>
    <property type="evidence" value="ECO:0007669"/>
    <property type="project" value="UniProtKB-KW"/>
</dbReference>
<dbReference type="SMART" id="SM00345">
    <property type="entry name" value="HTH_GNTR"/>
    <property type="match status" value="1"/>
</dbReference>
<dbReference type="PANTHER" id="PTHR43537:SF5">
    <property type="entry name" value="UXU OPERON TRANSCRIPTIONAL REGULATOR"/>
    <property type="match status" value="1"/>
</dbReference>
<evidence type="ECO:0000313" key="6">
    <source>
        <dbReference type="Proteomes" id="UP000072741"/>
    </source>
</evidence>
<evidence type="ECO:0000313" key="5">
    <source>
        <dbReference type="EMBL" id="KTT18923.1"/>
    </source>
</evidence>
<dbReference type="InterPro" id="IPR036390">
    <property type="entry name" value="WH_DNA-bd_sf"/>
</dbReference>
<keyword evidence="2" id="KW-0238">DNA-binding</keyword>
<evidence type="ECO:0000259" key="4">
    <source>
        <dbReference type="PROSITE" id="PS50949"/>
    </source>
</evidence>
<dbReference type="EMBL" id="LDSL01000096">
    <property type="protein sequence ID" value="KTT18923.1"/>
    <property type="molecule type" value="Genomic_DNA"/>
</dbReference>
<dbReference type="InterPro" id="IPR000524">
    <property type="entry name" value="Tscrpt_reg_HTH_GntR"/>
</dbReference>
<dbReference type="AlphaFoldDB" id="A0A147GRH4"/>
<dbReference type="InterPro" id="IPR036388">
    <property type="entry name" value="WH-like_DNA-bd_sf"/>
</dbReference>
<dbReference type="GO" id="GO:0003700">
    <property type="term" value="F:DNA-binding transcription factor activity"/>
    <property type="evidence" value="ECO:0007669"/>
    <property type="project" value="InterPro"/>
</dbReference>
<dbReference type="CDD" id="cd07377">
    <property type="entry name" value="WHTH_GntR"/>
    <property type="match status" value="1"/>
</dbReference>
<dbReference type="SUPFAM" id="SSF48008">
    <property type="entry name" value="GntR ligand-binding domain-like"/>
    <property type="match status" value="1"/>
</dbReference>
<evidence type="ECO:0000256" key="2">
    <source>
        <dbReference type="ARBA" id="ARBA00023125"/>
    </source>
</evidence>
<dbReference type="Pfam" id="PF00392">
    <property type="entry name" value="GntR"/>
    <property type="match status" value="1"/>
</dbReference>
<dbReference type="InterPro" id="IPR008920">
    <property type="entry name" value="TF_FadR/GntR_C"/>
</dbReference>
<sequence length="257" mass="28277">MVIHANSDAIAFQPMKLVPGYRALSSAIEQRIVRGELQAGMLLPTELELAQQLGVNRSTVREAIRQLEQEGFLVRQGGRRLYVRLPGAEDVGARTARALMLQQVTFHELWQVAMVLEPQAAELAAAAIDAPGLTALRTLAAQLEQCHDEGGTAQRHAELDVAFHAQVAAASRNRVLMMAREPINLLYRPTLVRLQRVLPQTQSRNVQAHTRLIEAIAAGDGRGAAEWMRKHLVDFQRGYALAGIPMDTALEPDHLPA</sequence>
<proteinExistence type="predicted"/>
<dbReference type="PANTHER" id="PTHR43537">
    <property type="entry name" value="TRANSCRIPTIONAL REGULATOR, GNTR FAMILY"/>
    <property type="match status" value="1"/>
</dbReference>
<comment type="caution">
    <text evidence="5">The sequence shown here is derived from an EMBL/GenBank/DDBJ whole genome shotgun (WGS) entry which is preliminary data.</text>
</comment>
<evidence type="ECO:0000256" key="3">
    <source>
        <dbReference type="ARBA" id="ARBA00023163"/>
    </source>
</evidence>
<name>A0A147GRH4_9BURK</name>
<dbReference type="Gene3D" id="1.10.10.10">
    <property type="entry name" value="Winged helix-like DNA-binding domain superfamily/Winged helix DNA-binding domain"/>
    <property type="match status" value="1"/>
</dbReference>
<keyword evidence="3" id="KW-0804">Transcription</keyword>
<keyword evidence="6" id="KW-1185">Reference proteome</keyword>
<organism evidence="5 6">
    <name type="scientific">Pseudacidovorax intermedius</name>
    <dbReference type="NCBI Taxonomy" id="433924"/>
    <lineage>
        <taxon>Bacteria</taxon>
        <taxon>Pseudomonadati</taxon>
        <taxon>Pseudomonadota</taxon>
        <taxon>Betaproteobacteria</taxon>
        <taxon>Burkholderiales</taxon>
        <taxon>Comamonadaceae</taxon>
        <taxon>Pseudacidovorax</taxon>
    </lineage>
</organism>
<dbReference type="SUPFAM" id="SSF46785">
    <property type="entry name" value="Winged helix' DNA-binding domain"/>
    <property type="match status" value="1"/>
</dbReference>
<keyword evidence="1" id="KW-0805">Transcription regulation</keyword>
<dbReference type="Pfam" id="PF07729">
    <property type="entry name" value="FCD"/>
    <property type="match status" value="1"/>
</dbReference>
<evidence type="ECO:0000256" key="1">
    <source>
        <dbReference type="ARBA" id="ARBA00023015"/>
    </source>
</evidence>
<dbReference type="Gene3D" id="1.20.120.530">
    <property type="entry name" value="GntR ligand-binding domain-like"/>
    <property type="match status" value="1"/>
</dbReference>